<sequence length="380" mass="42191">MNEKYEPLFKSLKLPNGVEVRNRFVLAPLTHVSSNEDGTISDIEIPYIEKRSKDVGISISAASYVEPLGQAFPGQPSVSKEEDLPGLTKQAEVMKKNGAKALIQIHHGGAMSLPGLTPTGEVAAPSEVEVRGFGQKEPHVARALTVEEIEHSIESFANATKIAIEAGFDGVEIHGANHYLIHQFFSPYYNRREDAWGDHLKYPLAVIDAVTKVVREHASPDFIVGYRFSPEEVESPGISMELTEKLVKTLSEQPIDYLHVSLMDIHSTTREGQYKGEQRVKLLLDWINGRVPLIGIGSIFTADDALAAYETGSPLIALGRELLLDHQFVAKIEQGKEDEIVSEFDPERTDKHDLPEPLWKQFNAGFYPLPRTDEKASNTK</sequence>
<dbReference type="AlphaFoldDB" id="A0A2T4PVM6"/>
<keyword evidence="1" id="KW-0285">Flavoprotein</keyword>
<gene>
    <name evidence="4" type="ORF">BU072_03535</name>
</gene>
<organism evidence="4 5">
    <name type="scientific">Mammaliicoccus vitulinus</name>
    <dbReference type="NCBI Taxonomy" id="71237"/>
    <lineage>
        <taxon>Bacteria</taxon>
        <taxon>Bacillati</taxon>
        <taxon>Bacillota</taxon>
        <taxon>Bacilli</taxon>
        <taxon>Bacillales</taxon>
        <taxon>Staphylococcaceae</taxon>
        <taxon>Mammaliicoccus</taxon>
    </lineage>
</organism>
<dbReference type="RefSeq" id="WP_107537127.1">
    <property type="nucleotide sequence ID" value="NZ_BMDF01000011.1"/>
</dbReference>
<feature type="domain" description="NADH:flavin oxidoreductase/NADH oxidase N-terminal" evidence="3">
    <location>
        <begin position="8"/>
        <end position="339"/>
    </location>
</feature>
<dbReference type="InterPro" id="IPR001155">
    <property type="entry name" value="OxRdtase_FMN_N"/>
</dbReference>
<dbReference type="GO" id="GO:0016491">
    <property type="term" value="F:oxidoreductase activity"/>
    <property type="evidence" value="ECO:0007669"/>
    <property type="project" value="UniProtKB-KW"/>
</dbReference>
<dbReference type="Gene3D" id="3.20.20.70">
    <property type="entry name" value="Aldolase class I"/>
    <property type="match status" value="1"/>
</dbReference>
<dbReference type="STRING" id="1167632.GCA_000286335_02346"/>
<keyword evidence="2" id="KW-0560">Oxidoreductase</keyword>
<dbReference type="Pfam" id="PF00724">
    <property type="entry name" value="Oxidored_FMN"/>
    <property type="match status" value="1"/>
</dbReference>
<proteinExistence type="predicted"/>
<comment type="caution">
    <text evidence="4">The sequence shown here is derived from an EMBL/GenBank/DDBJ whole genome shotgun (WGS) entry which is preliminary data.</text>
</comment>
<name>A0A2T4PVM6_9STAP</name>
<dbReference type="SUPFAM" id="SSF51395">
    <property type="entry name" value="FMN-linked oxidoreductases"/>
    <property type="match status" value="1"/>
</dbReference>
<dbReference type="CDD" id="cd04735">
    <property type="entry name" value="OYE_like_4_FMN"/>
    <property type="match status" value="1"/>
</dbReference>
<dbReference type="InterPro" id="IPR051799">
    <property type="entry name" value="NADH_flavin_oxidoreductase"/>
</dbReference>
<evidence type="ECO:0000313" key="4">
    <source>
        <dbReference type="EMBL" id="PTI30490.1"/>
    </source>
</evidence>
<dbReference type="PANTHER" id="PTHR43656:SF2">
    <property type="entry name" value="BINDING OXIDOREDUCTASE, PUTATIVE (AFU_ORTHOLOGUE AFUA_2G08260)-RELATED"/>
    <property type="match status" value="1"/>
</dbReference>
<evidence type="ECO:0000259" key="3">
    <source>
        <dbReference type="Pfam" id="PF00724"/>
    </source>
</evidence>
<evidence type="ECO:0000313" key="5">
    <source>
        <dbReference type="Proteomes" id="UP000241209"/>
    </source>
</evidence>
<dbReference type="EMBL" id="PZFK01000005">
    <property type="protein sequence ID" value="PTI30490.1"/>
    <property type="molecule type" value="Genomic_DNA"/>
</dbReference>
<dbReference type="GO" id="GO:0010181">
    <property type="term" value="F:FMN binding"/>
    <property type="evidence" value="ECO:0007669"/>
    <property type="project" value="InterPro"/>
</dbReference>
<dbReference type="GeneID" id="64115486"/>
<dbReference type="InterPro" id="IPR013785">
    <property type="entry name" value="Aldolase_TIM"/>
</dbReference>
<reference evidence="4 5" key="1">
    <citation type="journal article" date="2016" name="Front. Microbiol.">
        <title>Comprehensive Phylogenetic Analysis of Bovine Non-aureus Staphylococci Species Based on Whole-Genome Sequencing.</title>
        <authorList>
            <person name="Naushad S."/>
            <person name="Barkema H.W."/>
            <person name="Luby C."/>
            <person name="Condas L.A."/>
            <person name="Nobrega D.B."/>
            <person name="Carson D.A."/>
            <person name="De Buck J."/>
        </authorList>
    </citation>
    <scope>NUCLEOTIDE SEQUENCE [LARGE SCALE GENOMIC DNA]</scope>
    <source>
        <strain evidence="4 5">SNUC 2204</strain>
    </source>
</reference>
<evidence type="ECO:0000256" key="1">
    <source>
        <dbReference type="ARBA" id="ARBA00022630"/>
    </source>
</evidence>
<dbReference type="PANTHER" id="PTHR43656">
    <property type="entry name" value="BINDING OXIDOREDUCTASE, PUTATIVE (AFU_ORTHOLOGUE AFUA_2G08260)-RELATED"/>
    <property type="match status" value="1"/>
</dbReference>
<accession>A0A2T4PVM6</accession>
<evidence type="ECO:0000256" key="2">
    <source>
        <dbReference type="ARBA" id="ARBA00023002"/>
    </source>
</evidence>
<protein>
    <submittedName>
        <fullName evidence="4">NADH-dependent flavin oxidoreductase</fullName>
    </submittedName>
</protein>
<dbReference type="Proteomes" id="UP000241209">
    <property type="component" value="Unassembled WGS sequence"/>
</dbReference>